<keyword evidence="5" id="KW-1185">Reference proteome</keyword>
<comment type="caution">
    <text evidence="4">The sequence shown here is derived from an EMBL/GenBank/DDBJ whole genome shotgun (WGS) entry which is preliminary data.</text>
</comment>
<dbReference type="EMBL" id="JBAKIA010000021">
    <property type="protein sequence ID" value="MEJ8476549.1"/>
    <property type="molecule type" value="Genomic_DNA"/>
</dbReference>
<dbReference type="PANTHER" id="PTHR30273">
    <property type="entry name" value="PERIPLASMIC SIGNAL SENSOR AND SIGMA FACTOR ACTIVATOR FECR-RELATED"/>
    <property type="match status" value="1"/>
</dbReference>
<dbReference type="PIRSF" id="PIRSF018266">
    <property type="entry name" value="FecR"/>
    <property type="match status" value="1"/>
</dbReference>
<proteinExistence type="predicted"/>
<evidence type="ECO:0000313" key="5">
    <source>
        <dbReference type="Proteomes" id="UP001385499"/>
    </source>
</evidence>
<dbReference type="InterPro" id="IPR032508">
    <property type="entry name" value="FecR_C"/>
</dbReference>
<gene>
    <name evidence="4" type="ORF">V6575_20870</name>
</gene>
<dbReference type="Gene3D" id="2.60.120.1440">
    <property type="match status" value="1"/>
</dbReference>
<organism evidence="4 5">
    <name type="scientific">Roseibium algae</name>
    <dbReference type="NCBI Taxonomy" id="3123038"/>
    <lineage>
        <taxon>Bacteria</taxon>
        <taxon>Pseudomonadati</taxon>
        <taxon>Pseudomonadota</taxon>
        <taxon>Alphaproteobacteria</taxon>
        <taxon>Hyphomicrobiales</taxon>
        <taxon>Stappiaceae</taxon>
        <taxon>Roseibium</taxon>
    </lineage>
</organism>
<sequence length="318" mass="34472">MPKRRLTGVQRKRHQEAADWVLRNREPEQSSGDTQAFCEWLECDAENQRAYDVAEQLLGDVRAAIKSDPVLNSFEARPANTIKAATGTLLSLAAAGTLFFYFDGPMRLQADVLSGVLDLPVVELADGSTIHMNASSAIAYSYTDHSRTVSLLRGEAFFEVAADPARPFTVVIGGTRVTALGTAFDIRRGDVETEVTVTHNAVLVEFADPELTPVRLEEGHSIDHGADGSLSEITPANTNSVLAWQRGMLVLDNAPLSYVVEELERRFSGKIVISNAGLADRRVSGTIAIANTQAAIAFLEKALNLQSVQIGPLILLRD</sequence>
<feature type="domain" description="FecR protein" evidence="1">
    <location>
        <begin position="122"/>
        <end position="202"/>
    </location>
</feature>
<accession>A0ABU8TQV0</accession>
<dbReference type="InterPro" id="IPR032623">
    <property type="entry name" value="FecR_N"/>
</dbReference>
<protein>
    <submittedName>
        <fullName evidence="4">FecR family protein</fullName>
    </submittedName>
</protein>
<dbReference type="Pfam" id="PF04773">
    <property type="entry name" value="FecR"/>
    <property type="match status" value="1"/>
</dbReference>
<reference evidence="4 5" key="1">
    <citation type="submission" date="2024-02" db="EMBL/GenBank/DDBJ databases">
        <title>Roseibium algae sp. nov., isolated from marine alga (Grateloupia sp.), showing potential in myo-inositol conversion.</title>
        <authorList>
            <person name="Wang Y."/>
        </authorList>
    </citation>
    <scope>NUCLEOTIDE SEQUENCE [LARGE SCALE GENOMIC DNA]</scope>
    <source>
        <strain evidence="4 5">H3510</strain>
    </source>
</reference>
<dbReference type="Pfam" id="PF16344">
    <property type="entry name" value="FecR_C"/>
    <property type="match status" value="1"/>
</dbReference>
<dbReference type="InterPro" id="IPR012373">
    <property type="entry name" value="Ferrdict_sens_TM"/>
</dbReference>
<dbReference type="Proteomes" id="UP001385499">
    <property type="component" value="Unassembled WGS sequence"/>
</dbReference>
<dbReference type="Pfam" id="PF16220">
    <property type="entry name" value="DUF4880"/>
    <property type="match status" value="1"/>
</dbReference>
<dbReference type="Gene3D" id="3.55.50.30">
    <property type="match status" value="1"/>
</dbReference>
<evidence type="ECO:0000259" key="1">
    <source>
        <dbReference type="Pfam" id="PF04773"/>
    </source>
</evidence>
<evidence type="ECO:0000259" key="3">
    <source>
        <dbReference type="Pfam" id="PF16344"/>
    </source>
</evidence>
<feature type="domain" description="Protein FecR C-terminal" evidence="3">
    <location>
        <begin position="249"/>
        <end position="304"/>
    </location>
</feature>
<dbReference type="RefSeq" id="WP_340277159.1">
    <property type="nucleotide sequence ID" value="NZ_JBAKIA010000021.1"/>
</dbReference>
<name>A0ABU8TQV0_9HYPH</name>
<evidence type="ECO:0000259" key="2">
    <source>
        <dbReference type="Pfam" id="PF16220"/>
    </source>
</evidence>
<dbReference type="InterPro" id="IPR006860">
    <property type="entry name" value="FecR"/>
</dbReference>
<feature type="domain" description="FecR N-terminal" evidence="2">
    <location>
        <begin position="15"/>
        <end position="57"/>
    </location>
</feature>
<dbReference type="PANTHER" id="PTHR30273:SF2">
    <property type="entry name" value="PROTEIN FECR"/>
    <property type="match status" value="1"/>
</dbReference>
<evidence type="ECO:0000313" key="4">
    <source>
        <dbReference type="EMBL" id="MEJ8476549.1"/>
    </source>
</evidence>